<dbReference type="AlphaFoldDB" id="A0A5N6RV32"/>
<dbReference type="Proteomes" id="UP000327013">
    <property type="component" value="Chromosome 8"/>
</dbReference>
<sequence>MHRDRTGQEGKPAGVRPCPARLQQCVGPCILPGEIRTHDISGSSMDQQFGTNSSPRAPVCEPKHLPVVAHDPLSFIWPHLAGVLASRQPPR</sequence>
<feature type="compositionally biased region" description="Polar residues" evidence="1">
    <location>
        <begin position="40"/>
        <end position="55"/>
    </location>
</feature>
<evidence type="ECO:0000313" key="3">
    <source>
        <dbReference type="Proteomes" id="UP000327013"/>
    </source>
</evidence>
<protein>
    <submittedName>
        <fullName evidence="2">Uncharacterized protein</fullName>
    </submittedName>
</protein>
<gene>
    <name evidence="2" type="ORF">FH972_020004</name>
</gene>
<accession>A0A5N6RV32</accession>
<evidence type="ECO:0000256" key="1">
    <source>
        <dbReference type="SAM" id="MobiDB-lite"/>
    </source>
</evidence>
<name>A0A5N6RV32_9ROSI</name>
<reference evidence="2 3" key="1">
    <citation type="submission" date="2019-06" db="EMBL/GenBank/DDBJ databases">
        <title>A chromosomal-level reference genome of Carpinus fangiana (Coryloideae, Betulaceae).</title>
        <authorList>
            <person name="Yang X."/>
            <person name="Wang Z."/>
            <person name="Zhang L."/>
            <person name="Hao G."/>
            <person name="Liu J."/>
            <person name="Yang Y."/>
        </authorList>
    </citation>
    <scope>NUCLEOTIDE SEQUENCE [LARGE SCALE GENOMIC DNA]</scope>
    <source>
        <strain evidence="2">Cfa_2016G</strain>
        <tissue evidence="2">Leaf</tissue>
    </source>
</reference>
<feature type="region of interest" description="Disordered" evidence="1">
    <location>
        <begin position="37"/>
        <end position="57"/>
    </location>
</feature>
<dbReference type="EMBL" id="CM017328">
    <property type="protein sequence ID" value="KAE8125171.1"/>
    <property type="molecule type" value="Genomic_DNA"/>
</dbReference>
<organism evidence="2 3">
    <name type="scientific">Carpinus fangiana</name>
    <dbReference type="NCBI Taxonomy" id="176857"/>
    <lineage>
        <taxon>Eukaryota</taxon>
        <taxon>Viridiplantae</taxon>
        <taxon>Streptophyta</taxon>
        <taxon>Embryophyta</taxon>
        <taxon>Tracheophyta</taxon>
        <taxon>Spermatophyta</taxon>
        <taxon>Magnoliopsida</taxon>
        <taxon>eudicotyledons</taxon>
        <taxon>Gunneridae</taxon>
        <taxon>Pentapetalae</taxon>
        <taxon>rosids</taxon>
        <taxon>fabids</taxon>
        <taxon>Fagales</taxon>
        <taxon>Betulaceae</taxon>
        <taxon>Carpinus</taxon>
    </lineage>
</organism>
<keyword evidence="3" id="KW-1185">Reference proteome</keyword>
<evidence type="ECO:0000313" key="2">
    <source>
        <dbReference type="EMBL" id="KAE8125171.1"/>
    </source>
</evidence>
<proteinExistence type="predicted"/>